<keyword evidence="1" id="KW-0472">Membrane</keyword>
<dbReference type="VEuPathDB" id="PlasmoDB:PmUG01_13024900"/>
<gene>
    <name evidence="2" type="primary">EMC4</name>
    <name evidence="2" type="ORF">PMLGA01_130017200</name>
</gene>
<feature type="transmembrane region" description="Helical" evidence="1">
    <location>
        <begin position="75"/>
        <end position="96"/>
    </location>
</feature>
<protein>
    <submittedName>
        <fullName evidence="2">ER membrane protein complex subunit 4, putative</fullName>
    </submittedName>
</protein>
<dbReference type="Proteomes" id="UP000219799">
    <property type="component" value="Chromosome 13"/>
</dbReference>
<evidence type="ECO:0000313" key="3">
    <source>
        <dbReference type="Proteomes" id="UP000219799"/>
    </source>
</evidence>
<sequence length="130" mass="15225">MNRWDFNLRKYNDNNEKLTEPFGYNFEDDVRAAYGNGDSYLKTEKNINCLNKLNKNENNKSNISVYSEKILEKKAWGVCLNAFKGLIMNIFLLYIMNVCSNSGLLPIRSADYFYFLPHQKVKQKVMGNLF</sequence>
<reference evidence="2 3" key="1">
    <citation type="submission" date="2016-06" db="EMBL/GenBank/DDBJ databases">
        <authorList>
            <consortium name="Pathogen Informatics"/>
        </authorList>
    </citation>
    <scope>NUCLEOTIDE SEQUENCE [LARGE SCALE GENOMIC DNA]</scope>
    <source>
        <strain evidence="2">PmlGA01</strain>
    </source>
</reference>
<dbReference type="AlphaFoldDB" id="A0A1C3KET5"/>
<organism evidence="2 3">
    <name type="scientific">Plasmodium malariae</name>
    <dbReference type="NCBI Taxonomy" id="5858"/>
    <lineage>
        <taxon>Eukaryota</taxon>
        <taxon>Sar</taxon>
        <taxon>Alveolata</taxon>
        <taxon>Apicomplexa</taxon>
        <taxon>Aconoidasida</taxon>
        <taxon>Haemosporida</taxon>
        <taxon>Plasmodiidae</taxon>
        <taxon>Plasmodium</taxon>
        <taxon>Plasmodium (Plasmodium)</taxon>
    </lineage>
</organism>
<evidence type="ECO:0000256" key="1">
    <source>
        <dbReference type="SAM" id="Phobius"/>
    </source>
</evidence>
<name>A0A1C3KET5_PLAMA</name>
<dbReference type="EMBL" id="LT594501">
    <property type="protein sequence ID" value="SBT72089.1"/>
    <property type="molecule type" value="Genomic_DNA"/>
</dbReference>
<proteinExistence type="predicted"/>
<keyword evidence="1" id="KW-1133">Transmembrane helix</keyword>
<accession>A0A1C3KET5</accession>
<evidence type="ECO:0000313" key="2">
    <source>
        <dbReference type="EMBL" id="SBT72089.1"/>
    </source>
</evidence>
<keyword evidence="1" id="KW-0812">Transmembrane</keyword>